<dbReference type="AlphaFoldDB" id="A0A419QEN7"/>
<reference evidence="1 2" key="1">
    <citation type="journal article" date="2018" name="Biotechnol. Adv.">
        <title>Improved genomic resources and new bioinformatic workflow for the carcinogenic parasite Clonorchis sinensis: Biotechnological implications.</title>
        <authorList>
            <person name="Wang D."/>
            <person name="Korhonen P.K."/>
            <person name="Gasser R.B."/>
            <person name="Young N.D."/>
        </authorList>
    </citation>
    <scope>NUCLEOTIDE SEQUENCE [LARGE SCALE GENOMIC DNA]</scope>
    <source>
        <strain evidence="1">Cs-k2</strain>
    </source>
</reference>
<protein>
    <submittedName>
        <fullName evidence="1">Uncharacterized protein</fullName>
    </submittedName>
</protein>
<reference evidence="1 2" key="2">
    <citation type="journal article" date="2021" name="Genomics">
        <title>High-quality reference genome for Clonorchis sinensis.</title>
        <authorList>
            <person name="Young N.D."/>
            <person name="Stroehlein A.J."/>
            <person name="Kinkar L."/>
            <person name="Wang T."/>
            <person name="Sohn W.M."/>
            <person name="Chang B.C.H."/>
            <person name="Kaur P."/>
            <person name="Weisz D."/>
            <person name="Dudchenko O."/>
            <person name="Aiden E.L."/>
            <person name="Korhonen P.K."/>
            <person name="Gasser R.B."/>
        </authorList>
    </citation>
    <scope>NUCLEOTIDE SEQUENCE [LARGE SCALE GENOMIC DNA]</scope>
    <source>
        <strain evidence="1">Cs-k2</strain>
    </source>
</reference>
<dbReference type="InParanoid" id="A0A419QEN7"/>
<comment type="caution">
    <text evidence="1">The sequence shown here is derived from an EMBL/GenBank/DDBJ whole genome shotgun (WGS) entry which is preliminary data.</text>
</comment>
<accession>A0A419QEN7</accession>
<dbReference type="Proteomes" id="UP000286415">
    <property type="component" value="Unassembled WGS sequence"/>
</dbReference>
<evidence type="ECO:0000313" key="2">
    <source>
        <dbReference type="Proteomes" id="UP000286415"/>
    </source>
</evidence>
<sequence>MFIVRINTIKLWDVILKISSLKQRFENNLQCASKDQPRKPIACIIFEKHSLGNYFTDSRIDFRGQGVRTNLPGRLLARRPAAVVHPKGTSEKRVWHCYSSSYNKRGVTSRRIRLFHIATTRNEKNCRQTQVCELSLKILSPCLGQVLVGSTVSSEVTTLQGKEMKHRETRSTVRGFKAWSNLRSSSSDTLNEG</sequence>
<evidence type="ECO:0000313" key="1">
    <source>
        <dbReference type="EMBL" id="KAG5446776.1"/>
    </source>
</evidence>
<keyword evidence="2" id="KW-1185">Reference proteome</keyword>
<dbReference type="EMBL" id="NIRI02000056">
    <property type="protein sequence ID" value="KAG5446776.1"/>
    <property type="molecule type" value="Genomic_DNA"/>
</dbReference>
<organism evidence="1 2">
    <name type="scientific">Clonorchis sinensis</name>
    <name type="common">Chinese liver fluke</name>
    <dbReference type="NCBI Taxonomy" id="79923"/>
    <lineage>
        <taxon>Eukaryota</taxon>
        <taxon>Metazoa</taxon>
        <taxon>Spiralia</taxon>
        <taxon>Lophotrochozoa</taxon>
        <taxon>Platyhelminthes</taxon>
        <taxon>Trematoda</taxon>
        <taxon>Digenea</taxon>
        <taxon>Opisthorchiida</taxon>
        <taxon>Opisthorchiata</taxon>
        <taxon>Opisthorchiidae</taxon>
        <taxon>Clonorchis</taxon>
    </lineage>
</organism>
<proteinExistence type="predicted"/>
<name>A0A419QEN7_CLOSI</name>
<gene>
    <name evidence="1" type="ORF">CSKR_105557</name>
</gene>